<evidence type="ECO:0000313" key="1">
    <source>
        <dbReference type="EMBL" id="CAH2324300.1"/>
    </source>
</evidence>
<evidence type="ECO:0000313" key="2">
    <source>
        <dbReference type="Proteomes" id="UP001295444"/>
    </source>
</evidence>
<reference evidence="1" key="1">
    <citation type="submission" date="2022-03" db="EMBL/GenBank/DDBJ databases">
        <authorList>
            <person name="Alioto T."/>
            <person name="Alioto T."/>
            <person name="Gomez Garrido J."/>
        </authorList>
    </citation>
    <scope>NUCLEOTIDE SEQUENCE</scope>
</reference>
<keyword evidence="2" id="KW-1185">Reference proteome</keyword>
<dbReference type="EMBL" id="OW240923">
    <property type="protein sequence ID" value="CAH2324300.1"/>
    <property type="molecule type" value="Genomic_DNA"/>
</dbReference>
<proteinExistence type="predicted"/>
<organism evidence="1 2">
    <name type="scientific">Pelobates cultripes</name>
    <name type="common">Western spadefoot toad</name>
    <dbReference type="NCBI Taxonomy" id="61616"/>
    <lineage>
        <taxon>Eukaryota</taxon>
        <taxon>Metazoa</taxon>
        <taxon>Chordata</taxon>
        <taxon>Craniata</taxon>
        <taxon>Vertebrata</taxon>
        <taxon>Euteleostomi</taxon>
        <taxon>Amphibia</taxon>
        <taxon>Batrachia</taxon>
        <taxon>Anura</taxon>
        <taxon>Pelobatoidea</taxon>
        <taxon>Pelobatidae</taxon>
        <taxon>Pelobates</taxon>
    </lineage>
</organism>
<dbReference type="Proteomes" id="UP001295444">
    <property type="component" value="Chromosome 12"/>
</dbReference>
<sequence>MGKQAKKIIAALAMGSRNIGDYIQGGLPRMAPKMADQRADISLSEKEPSLDALDEIPQVGGLHEESSDEENNTPATKGDIKSLLRDIRKMFQADLAILREDVLLLTGRIKAAEETSNHLKAEQSTLAAEQKWLTDSQDTMSLRMSEFEDRSRSKNIKIKGTPTTVEKTELPQYIRCLLQQILPHKQAKSILVDNIYRIRRAGQRCHNTACHILGQSGNHDSSQGLTLPVLRATHSDILQ</sequence>
<dbReference type="AlphaFoldDB" id="A0AAD1TGW8"/>
<protein>
    <submittedName>
        <fullName evidence="1">Uncharacterized protein</fullName>
    </submittedName>
</protein>
<name>A0AAD1TGW8_PELCU</name>
<accession>A0AAD1TGW8</accession>
<gene>
    <name evidence="1" type="ORF">PECUL_23A018959</name>
</gene>